<accession>A0A6P8B1A8</accession>
<dbReference type="PROSITE" id="PS50929">
    <property type="entry name" value="ABC_TM1F"/>
    <property type="match status" value="1"/>
</dbReference>
<evidence type="ECO:0000313" key="12">
    <source>
        <dbReference type="Proteomes" id="UP000515153"/>
    </source>
</evidence>
<feature type="domain" description="ABC transmembrane type-1" evidence="11">
    <location>
        <begin position="232"/>
        <end position="511"/>
    </location>
</feature>
<dbReference type="InterPro" id="IPR003439">
    <property type="entry name" value="ABC_transporter-like_ATP-bd"/>
</dbReference>
<organism evidence="12 13">
    <name type="scientific">Pyricularia grisea</name>
    <name type="common">Crabgrass-specific blast fungus</name>
    <name type="synonym">Magnaporthe grisea</name>
    <dbReference type="NCBI Taxonomy" id="148305"/>
    <lineage>
        <taxon>Eukaryota</taxon>
        <taxon>Fungi</taxon>
        <taxon>Dikarya</taxon>
        <taxon>Ascomycota</taxon>
        <taxon>Pezizomycotina</taxon>
        <taxon>Sordariomycetes</taxon>
        <taxon>Sordariomycetidae</taxon>
        <taxon>Magnaporthales</taxon>
        <taxon>Pyriculariaceae</taxon>
        <taxon>Pyricularia</taxon>
    </lineage>
</organism>
<keyword evidence="7 9" id="KW-1133">Transmembrane helix</keyword>
<sequence>MSVPLETVVLMSRGCCGTAVFAAALVPHAFLSLLGIGRSIQVKGTMTVFMFLVALCLLNAATFFAIVIEALKHGSLPDPAAAICETALVLATLIHAEQLHQNNGKSSAWIVRTASWVLLLTSELLALGRLGLMSRHGISLALQIAVAICMVKIVSYAAIIQHTLPIILDAYGAVTVSSPISPLTVNSIDDILGLQMEREAKKLGGWWPLIKRFGVFFEILPMSQPLQIIQAAASLILLVLGQIVSVQEQLAFASLFDAAAAGSNVWQPLKASLLLWMANVLLPFLHGMLRMDSGLRRAKAFTVGVHAKILSLDPVFHSLTNPTDLTKITDNSKDLVDLVDSVLFTHLTNAVGLLFTARSLIRRYGPLIFVVIIYQVIFTALIDKIGVEKRAEASSQVQKAKLFQERRRQDALRGWTTLFNNNQVQHEIERFKSVADCVIEQQRKLDFLRLTFCLLRSLIGFCGIAAGYALIIYQYGQGSTSIGDLMAFMSVWGGLWSRFNDLIRVVPDTLDAFMDAAPLRRVLERTSTTETRDAELKCPDGGLELRHVSYSYPGRDKRIIDGLNLSIKPRSKVALIGPSGTGKSTLLGLFMRHLSPTIGAVIIDGQDTREVRKDSFHDSVGMMPQIPHMFNATVMENIKVGKAEATDEEVYQACRMAVIHDAIMSRPEGYKTHMGEHGGSFSGGEKQRMEFARLFLKKPKIVILDEPTASLDAESESKILQNLMCQFGDVTIIVTTHQLRLIQDFDRIIFIGSGGKILEDGHHDELLARNGKYAEYCQAVKMA</sequence>
<evidence type="ECO:0000259" key="10">
    <source>
        <dbReference type="PROSITE" id="PS50893"/>
    </source>
</evidence>
<dbReference type="InterPro" id="IPR003593">
    <property type="entry name" value="AAA+_ATPase"/>
</dbReference>
<proteinExistence type="predicted"/>
<comment type="subcellular location">
    <subcellularLocation>
        <location evidence="1">Cell membrane</location>
        <topology evidence="1">Multi-pass membrane protein</topology>
    </subcellularLocation>
</comment>
<dbReference type="Gene3D" id="3.40.50.300">
    <property type="entry name" value="P-loop containing nucleotide triphosphate hydrolases"/>
    <property type="match status" value="1"/>
</dbReference>
<dbReference type="InterPro" id="IPR027417">
    <property type="entry name" value="P-loop_NTPase"/>
</dbReference>
<dbReference type="GO" id="GO:0005774">
    <property type="term" value="C:vacuolar membrane"/>
    <property type="evidence" value="ECO:0007669"/>
    <property type="project" value="TreeGrafter"/>
</dbReference>
<dbReference type="InterPro" id="IPR036640">
    <property type="entry name" value="ABC1_TM_sf"/>
</dbReference>
<feature type="transmembrane region" description="Helical" evidence="9">
    <location>
        <begin position="363"/>
        <end position="382"/>
    </location>
</feature>
<reference evidence="13" key="3">
    <citation type="submission" date="2025-08" db="UniProtKB">
        <authorList>
            <consortium name="RefSeq"/>
        </authorList>
    </citation>
    <scope>IDENTIFICATION</scope>
    <source>
        <strain evidence="13">NI907</strain>
    </source>
</reference>
<evidence type="ECO:0000256" key="6">
    <source>
        <dbReference type="ARBA" id="ARBA00022840"/>
    </source>
</evidence>
<keyword evidence="2" id="KW-0813">Transport</keyword>
<dbReference type="KEGG" id="pgri:PgNI_07962"/>
<dbReference type="SUPFAM" id="SSF52540">
    <property type="entry name" value="P-loop containing nucleoside triphosphate hydrolases"/>
    <property type="match status" value="1"/>
</dbReference>
<dbReference type="FunFam" id="3.40.50.300:FF:000221">
    <property type="entry name" value="Multidrug ABC transporter ATP-binding protein"/>
    <property type="match status" value="1"/>
</dbReference>
<feature type="transmembrane region" description="Helical" evidence="9">
    <location>
        <begin position="48"/>
        <end position="68"/>
    </location>
</feature>
<dbReference type="OrthoDB" id="6500128at2759"/>
<evidence type="ECO:0000256" key="4">
    <source>
        <dbReference type="ARBA" id="ARBA00022692"/>
    </source>
</evidence>
<dbReference type="Pfam" id="PF00664">
    <property type="entry name" value="ABC_membrane"/>
    <property type="match status" value="1"/>
</dbReference>
<keyword evidence="8 9" id="KW-0472">Membrane</keyword>
<keyword evidence="4 9" id="KW-0812">Transmembrane</keyword>
<dbReference type="PANTHER" id="PTHR24221">
    <property type="entry name" value="ATP-BINDING CASSETTE SUB-FAMILY B"/>
    <property type="match status" value="1"/>
</dbReference>
<protein>
    <submittedName>
        <fullName evidence="13">Uncharacterized protein</fullName>
    </submittedName>
</protein>
<keyword evidence="3" id="KW-1003">Cell membrane</keyword>
<dbReference type="GO" id="GO:0016887">
    <property type="term" value="F:ATP hydrolysis activity"/>
    <property type="evidence" value="ECO:0007669"/>
    <property type="project" value="InterPro"/>
</dbReference>
<dbReference type="AlphaFoldDB" id="A0A6P8B1A8"/>
<dbReference type="GeneID" id="41962875"/>
<evidence type="ECO:0000256" key="7">
    <source>
        <dbReference type="ARBA" id="ARBA00022989"/>
    </source>
</evidence>
<evidence type="ECO:0000259" key="11">
    <source>
        <dbReference type="PROSITE" id="PS50929"/>
    </source>
</evidence>
<feature type="domain" description="ABC transporter" evidence="10">
    <location>
        <begin position="543"/>
        <end position="779"/>
    </location>
</feature>
<feature type="transmembrane region" description="Helical" evidence="9">
    <location>
        <begin position="138"/>
        <end position="159"/>
    </location>
</feature>
<evidence type="ECO:0000256" key="3">
    <source>
        <dbReference type="ARBA" id="ARBA00022475"/>
    </source>
</evidence>
<reference evidence="13" key="1">
    <citation type="journal article" date="2019" name="Mol. Biol. Evol.">
        <title>Blast fungal genomes show frequent chromosomal changes, gene gains and losses, and effector gene turnover.</title>
        <authorList>
            <person name="Gomez Luciano L.B."/>
            <person name="Jason Tsai I."/>
            <person name="Chuma I."/>
            <person name="Tosa Y."/>
            <person name="Chen Y.H."/>
            <person name="Li J.Y."/>
            <person name="Li M.Y."/>
            <person name="Jade Lu M.Y."/>
            <person name="Nakayashiki H."/>
            <person name="Li W.H."/>
        </authorList>
    </citation>
    <scope>NUCLEOTIDE SEQUENCE</scope>
    <source>
        <strain evidence="13">NI907</strain>
    </source>
</reference>
<dbReference type="GO" id="GO:0140359">
    <property type="term" value="F:ABC-type transporter activity"/>
    <property type="evidence" value="ECO:0007669"/>
    <property type="project" value="InterPro"/>
</dbReference>
<evidence type="ECO:0000256" key="1">
    <source>
        <dbReference type="ARBA" id="ARBA00004651"/>
    </source>
</evidence>
<dbReference type="SUPFAM" id="SSF90123">
    <property type="entry name" value="ABC transporter transmembrane region"/>
    <property type="match status" value="1"/>
</dbReference>
<dbReference type="SMART" id="SM00382">
    <property type="entry name" value="AAA"/>
    <property type="match status" value="1"/>
</dbReference>
<dbReference type="Pfam" id="PF00005">
    <property type="entry name" value="ABC_tran"/>
    <property type="match status" value="1"/>
</dbReference>
<feature type="transmembrane region" description="Helical" evidence="9">
    <location>
        <begin position="20"/>
        <end position="36"/>
    </location>
</feature>
<keyword evidence="12" id="KW-1185">Reference proteome</keyword>
<name>A0A6P8B1A8_PYRGI</name>
<evidence type="ECO:0000256" key="2">
    <source>
        <dbReference type="ARBA" id="ARBA00022448"/>
    </source>
</evidence>
<dbReference type="PANTHER" id="PTHR24221:SF651">
    <property type="entry name" value="HEAVY METAL TOLERANCE PROTEIN"/>
    <property type="match status" value="1"/>
</dbReference>
<evidence type="ECO:0000313" key="13">
    <source>
        <dbReference type="RefSeq" id="XP_030980937.1"/>
    </source>
</evidence>
<evidence type="ECO:0000256" key="5">
    <source>
        <dbReference type="ARBA" id="ARBA00022741"/>
    </source>
</evidence>
<evidence type="ECO:0000256" key="8">
    <source>
        <dbReference type="ARBA" id="ARBA00023136"/>
    </source>
</evidence>
<dbReference type="Proteomes" id="UP000515153">
    <property type="component" value="Unplaced"/>
</dbReference>
<dbReference type="InterPro" id="IPR017871">
    <property type="entry name" value="ABC_transporter-like_CS"/>
</dbReference>
<dbReference type="PROSITE" id="PS50893">
    <property type="entry name" value="ABC_TRANSPORTER_2"/>
    <property type="match status" value="1"/>
</dbReference>
<dbReference type="GO" id="GO:0005886">
    <property type="term" value="C:plasma membrane"/>
    <property type="evidence" value="ECO:0007669"/>
    <property type="project" value="UniProtKB-SubCell"/>
</dbReference>
<dbReference type="GO" id="GO:0005524">
    <property type="term" value="F:ATP binding"/>
    <property type="evidence" value="ECO:0007669"/>
    <property type="project" value="UniProtKB-KW"/>
</dbReference>
<feature type="transmembrane region" description="Helical" evidence="9">
    <location>
        <begin position="109"/>
        <end position="132"/>
    </location>
</feature>
<feature type="transmembrane region" description="Helical" evidence="9">
    <location>
        <begin position="453"/>
        <end position="476"/>
    </location>
</feature>
<keyword evidence="5" id="KW-0547">Nucleotide-binding</keyword>
<dbReference type="RefSeq" id="XP_030980937.1">
    <property type="nucleotide sequence ID" value="XM_031127966.1"/>
</dbReference>
<keyword evidence="6" id="KW-0067">ATP-binding</keyword>
<dbReference type="PROSITE" id="PS00211">
    <property type="entry name" value="ABC_TRANSPORTER_1"/>
    <property type="match status" value="1"/>
</dbReference>
<dbReference type="InterPro" id="IPR039421">
    <property type="entry name" value="Type_1_exporter"/>
</dbReference>
<reference evidence="13" key="2">
    <citation type="submission" date="2019-10" db="EMBL/GenBank/DDBJ databases">
        <authorList>
            <consortium name="NCBI Genome Project"/>
        </authorList>
    </citation>
    <scope>NUCLEOTIDE SEQUENCE</scope>
    <source>
        <strain evidence="13">NI907</strain>
    </source>
</reference>
<dbReference type="InterPro" id="IPR011527">
    <property type="entry name" value="ABC1_TM_dom"/>
</dbReference>
<evidence type="ECO:0000256" key="9">
    <source>
        <dbReference type="SAM" id="Phobius"/>
    </source>
</evidence>
<dbReference type="Gene3D" id="1.20.1560.10">
    <property type="entry name" value="ABC transporter type 1, transmembrane domain"/>
    <property type="match status" value="1"/>
</dbReference>
<gene>
    <name evidence="13" type="ORF">PgNI_07962</name>
</gene>